<keyword evidence="2 4" id="KW-0238">DNA-binding</keyword>
<evidence type="ECO:0000259" key="6">
    <source>
        <dbReference type="PROSITE" id="PS50977"/>
    </source>
</evidence>
<feature type="domain" description="HTH tetR-type" evidence="6">
    <location>
        <begin position="29"/>
        <end position="89"/>
    </location>
</feature>
<dbReference type="Pfam" id="PF00440">
    <property type="entry name" value="TetR_N"/>
    <property type="match status" value="1"/>
</dbReference>
<evidence type="ECO:0000313" key="7">
    <source>
        <dbReference type="EMBL" id="BBA99529.1"/>
    </source>
</evidence>
<dbReference type="InterPro" id="IPR036271">
    <property type="entry name" value="Tet_transcr_reg_TetR-rel_C_sf"/>
</dbReference>
<reference evidence="7 8" key="1">
    <citation type="journal article" date="2010" name="J. Bacteriol.">
        <title>Biochemical characterization of a novel indole prenyltransferase from Streptomyces sp. SN-593.</title>
        <authorList>
            <person name="Takahashi S."/>
            <person name="Takagi H."/>
            <person name="Toyoda A."/>
            <person name="Uramoto M."/>
            <person name="Nogawa T."/>
            <person name="Ueki M."/>
            <person name="Sakaki Y."/>
            <person name="Osada H."/>
        </authorList>
    </citation>
    <scope>NUCLEOTIDE SEQUENCE [LARGE SCALE GENOMIC DNA]</scope>
    <source>
        <strain evidence="7 8">SN-593</strain>
    </source>
</reference>
<dbReference type="GO" id="GO:0000976">
    <property type="term" value="F:transcription cis-regulatory region binding"/>
    <property type="evidence" value="ECO:0007669"/>
    <property type="project" value="TreeGrafter"/>
</dbReference>
<dbReference type="Pfam" id="PF17920">
    <property type="entry name" value="TetR_C_16"/>
    <property type="match status" value="1"/>
</dbReference>
<dbReference type="GO" id="GO:0003700">
    <property type="term" value="F:DNA-binding transcription factor activity"/>
    <property type="evidence" value="ECO:0007669"/>
    <property type="project" value="TreeGrafter"/>
</dbReference>
<dbReference type="SUPFAM" id="SSF48498">
    <property type="entry name" value="Tetracyclin repressor-like, C-terminal domain"/>
    <property type="match status" value="1"/>
</dbReference>
<dbReference type="Proteomes" id="UP000595703">
    <property type="component" value="Chromosome"/>
</dbReference>
<dbReference type="EMBL" id="AP018365">
    <property type="protein sequence ID" value="BBA99529.1"/>
    <property type="molecule type" value="Genomic_DNA"/>
</dbReference>
<feature type="compositionally biased region" description="Gly residues" evidence="5">
    <location>
        <begin position="8"/>
        <end position="17"/>
    </location>
</feature>
<name>A0A7U3VQD3_9ACTN</name>
<evidence type="ECO:0000256" key="2">
    <source>
        <dbReference type="ARBA" id="ARBA00023125"/>
    </source>
</evidence>
<dbReference type="AlphaFoldDB" id="A0A7U3VQD3"/>
<feature type="DNA-binding region" description="H-T-H motif" evidence="4">
    <location>
        <begin position="52"/>
        <end position="71"/>
    </location>
</feature>
<dbReference type="PANTHER" id="PTHR30055">
    <property type="entry name" value="HTH-TYPE TRANSCRIPTIONAL REGULATOR RUTR"/>
    <property type="match status" value="1"/>
</dbReference>
<reference evidence="7 8" key="4">
    <citation type="journal article" date="2020" name="Sci. Rep.">
        <title>beta-carboline chemical signals induce reveromycin production through a LuxR family regulator in Streptomyces sp. SN-593.</title>
        <authorList>
            <person name="Panthee S."/>
            <person name="Kito N."/>
            <person name="Hayashi T."/>
            <person name="Shimizu T."/>
            <person name="Ishikawa J."/>
            <person name="Hamamoto H."/>
            <person name="Osada H."/>
            <person name="Takahashi S."/>
        </authorList>
    </citation>
    <scope>NUCLEOTIDE SEQUENCE [LARGE SCALE GENOMIC DNA]</scope>
    <source>
        <strain evidence="7 8">SN-593</strain>
    </source>
</reference>
<feature type="region of interest" description="Disordered" evidence="5">
    <location>
        <begin position="1"/>
        <end position="30"/>
    </location>
</feature>
<sequence length="230" mass="23284">MSAEHAAAGGGAPGDGGAPSRTGRSRDAAASKQALLRAAQELFGQQGFERTTIREIGERAGVDAALIARYFGNKAELYVAAVVAEDAAVAGPAAFSGLAQIAETLVRRADERGPGPILQALIRSDTLPEIRVAAGDRIARRVVEPLADDIAGQHLDRPRLRAEVAVAALYGISLGRSLGWFEEIRSVPRADLLALVTEALTALTAAGGGVEASGGGGADGGAGAGRAGDV</sequence>
<evidence type="ECO:0000256" key="4">
    <source>
        <dbReference type="PROSITE-ProRule" id="PRU00335"/>
    </source>
</evidence>
<feature type="region of interest" description="Disordered" evidence="5">
    <location>
        <begin position="211"/>
        <end position="230"/>
    </location>
</feature>
<dbReference type="SUPFAM" id="SSF46689">
    <property type="entry name" value="Homeodomain-like"/>
    <property type="match status" value="1"/>
</dbReference>
<dbReference type="InterPro" id="IPR001647">
    <property type="entry name" value="HTH_TetR"/>
</dbReference>
<organism evidence="7 8">
    <name type="scientific">Actinacidiphila reveromycinica</name>
    <dbReference type="NCBI Taxonomy" id="659352"/>
    <lineage>
        <taxon>Bacteria</taxon>
        <taxon>Bacillati</taxon>
        <taxon>Actinomycetota</taxon>
        <taxon>Actinomycetes</taxon>
        <taxon>Kitasatosporales</taxon>
        <taxon>Streptomycetaceae</taxon>
        <taxon>Actinacidiphila</taxon>
    </lineage>
</organism>
<reference evidence="7 8" key="2">
    <citation type="journal article" date="2011" name="J. Antibiot.">
        <title>Furaquinocins I and J: novel polyketide isoprenoid hybrid compounds from Streptomyces reveromyceticus SN-593.</title>
        <authorList>
            <person name="Panthee S."/>
            <person name="Takahashi S."/>
            <person name="Takagi H."/>
            <person name="Nogawa T."/>
            <person name="Oowada E."/>
            <person name="Uramoto M."/>
            <person name="Osada H."/>
        </authorList>
    </citation>
    <scope>NUCLEOTIDE SEQUENCE [LARGE SCALE GENOMIC DNA]</scope>
    <source>
        <strain evidence="7 8">SN-593</strain>
    </source>
</reference>
<accession>A0A7U3VQD3</accession>
<keyword evidence="8" id="KW-1185">Reference proteome</keyword>
<keyword evidence="1" id="KW-0805">Transcription regulation</keyword>
<dbReference type="KEGG" id="arev:RVR_6193"/>
<dbReference type="InterPro" id="IPR041678">
    <property type="entry name" value="TetR_C_16"/>
</dbReference>
<evidence type="ECO:0000256" key="1">
    <source>
        <dbReference type="ARBA" id="ARBA00023015"/>
    </source>
</evidence>
<dbReference type="Gene3D" id="1.10.10.60">
    <property type="entry name" value="Homeodomain-like"/>
    <property type="match status" value="1"/>
</dbReference>
<dbReference type="Gene3D" id="1.10.357.10">
    <property type="entry name" value="Tetracycline Repressor, domain 2"/>
    <property type="match status" value="1"/>
</dbReference>
<gene>
    <name evidence="7" type="ORF">RVR_6193</name>
</gene>
<dbReference type="RefSeq" id="WP_202235506.1">
    <property type="nucleotide sequence ID" value="NZ_AP018365.1"/>
</dbReference>
<proteinExistence type="predicted"/>
<dbReference type="InterPro" id="IPR050109">
    <property type="entry name" value="HTH-type_TetR-like_transc_reg"/>
</dbReference>
<protein>
    <submittedName>
        <fullName evidence="7">Putative TetR family transcriptional regulator</fullName>
    </submittedName>
</protein>
<evidence type="ECO:0000313" key="8">
    <source>
        <dbReference type="Proteomes" id="UP000595703"/>
    </source>
</evidence>
<reference evidence="7 8" key="3">
    <citation type="journal article" date="2011" name="Nat. Chem. Biol.">
        <title>Reveromycin A biosynthesis uses RevG and RevJ for stereospecific spiroacetal formation.</title>
        <authorList>
            <person name="Takahashi S."/>
            <person name="Toyoda A."/>
            <person name="Sekiyama Y."/>
            <person name="Takagi H."/>
            <person name="Nogawa T."/>
            <person name="Uramoto M."/>
            <person name="Suzuki R."/>
            <person name="Koshino H."/>
            <person name="Kumano T."/>
            <person name="Panthee S."/>
            <person name="Dairi T."/>
            <person name="Ishikawa J."/>
            <person name="Ikeda H."/>
            <person name="Sakaki Y."/>
            <person name="Osada H."/>
        </authorList>
    </citation>
    <scope>NUCLEOTIDE SEQUENCE [LARGE SCALE GENOMIC DNA]</scope>
    <source>
        <strain evidence="7 8">SN-593</strain>
    </source>
</reference>
<evidence type="ECO:0000256" key="3">
    <source>
        <dbReference type="ARBA" id="ARBA00023163"/>
    </source>
</evidence>
<dbReference type="PANTHER" id="PTHR30055:SF234">
    <property type="entry name" value="HTH-TYPE TRANSCRIPTIONAL REGULATOR BETI"/>
    <property type="match status" value="1"/>
</dbReference>
<dbReference type="PRINTS" id="PR00455">
    <property type="entry name" value="HTHTETR"/>
</dbReference>
<dbReference type="InterPro" id="IPR009057">
    <property type="entry name" value="Homeodomain-like_sf"/>
</dbReference>
<evidence type="ECO:0000256" key="5">
    <source>
        <dbReference type="SAM" id="MobiDB-lite"/>
    </source>
</evidence>
<dbReference type="PROSITE" id="PS50977">
    <property type="entry name" value="HTH_TETR_2"/>
    <property type="match status" value="1"/>
</dbReference>
<keyword evidence="3" id="KW-0804">Transcription</keyword>